<dbReference type="Pfam" id="PF00005">
    <property type="entry name" value="ABC_tran"/>
    <property type="match status" value="1"/>
</dbReference>
<dbReference type="Proteomes" id="UP000036850">
    <property type="component" value="Unassembled WGS sequence"/>
</dbReference>
<comment type="similarity">
    <text evidence="1">Belongs to the ABC transporter superfamily.</text>
</comment>
<dbReference type="CDD" id="cd03230">
    <property type="entry name" value="ABC_DR_subfamily_A"/>
    <property type="match status" value="1"/>
</dbReference>
<dbReference type="PATRIC" id="fig|43658.6.peg.5521"/>
<evidence type="ECO:0000313" key="8">
    <source>
        <dbReference type="Proteomes" id="UP000036850"/>
    </source>
</evidence>
<proteinExistence type="inferred from homology"/>
<dbReference type="SMART" id="SM00382">
    <property type="entry name" value="AAA"/>
    <property type="match status" value="1"/>
</dbReference>
<keyword evidence="3" id="KW-0536">Nodulation</keyword>
<keyword evidence="4" id="KW-0547">Nucleotide-binding</keyword>
<evidence type="ECO:0000259" key="6">
    <source>
        <dbReference type="PROSITE" id="PS50893"/>
    </source>
</evidence>
<name>A0A0L0EQI4_9GAMM</name>
<dbReference type="GO" id="GO:0005524">
    <property type="term" value="F:ATP binding"/>
    <property type="evidence" value="ECO:0007669"/>
    <property type="project" value="UniProtKB-KW"/>
</dbReference>
<evidence type="ECO:0000256" key="3">
    <source>
        <dbReference type="ARBA" id="ARBA00022458"/>
    </source>
</evidence>
<dbReference type="OrthoDB" id="9778547at2"/>
<dbReference type="Gene3D" id="3.40.50.300">
    <property type="entry name" value="P-loop containing nucleotide triphosphate hydrolases"/>
    <property type="match status" value="1"/>
</dbReference>
<feature type="domain" description="ABC transporter" evidence="6">
    <location>
        <begin position="4"/>
        <end position="234"/>
    </location>
</feature>
<dbReference type="AlphaFoldDB" id="A0A0L0EQI4"/>
<dbReference type="InterPro" id="IPR003439">
    <property type="entry name" value="ABC_transporter-like_ATP-bd"/>
</dbReference>
<evidence type="ECO:0000256" key="1">
    <source>
        <dbReference type="ARBA" id="ARBA00005417"/>
    </source>
</evidence>
<reference evidence="8" key="1">
    <citation type="submission" date="2015-07" db="EMBL/GenBank/DDBJ databases">
        <title>Draft genome sequence of a Pseudoalteromonas rubra strain, OCN096, isolated from Kaneohe Bay, Oahu, Hawaii.</title>
        <authorList>
            <person name="Beurmann S."/>
            <person name="Ushijima B."/>
            <person name="Belcaid M."/>
            <person name="Callahan S.M."/>
            <person name="Aeby G.S."/>
        </authorList>
    </citation>
    <scope>NUCLEOTIDE SEQUENCE [LARGE SCALE GENOMIC DNA]</scope>
    <source>
        <strain evidence="8">OCN096</strain>
    </source>
</reference>
<gene>
    <name evidence="7" type="ORF">AC626_14965</name>
</gene>
<accession>A0A0L0EQI4</accession>
<evidence type="ECO:0000256" key="2">
    <source>
        <dbReference type="ARBA" id="ARBA00022448"/>
    </source>
</evidence>
<protein>
    <recommendedName>
        <fullName evidence="6">ABC transporter domain-containing protein</fullName>
    </recommendedName>
</protein>
<dbReference type="PANTHER" id="PTHR42711">
    <property type="entry name" value="ABC TRANSPORTER ATP-BINDING PROTEIN"/>
    <property type="match status" value="1"/>
</dbReference>
<dbReference type="InterPro" id="IPR050763">
    <property type="entry name" value="ABC_transporter_ATP-binding"/>
</dbReference>
<dbReference type="GO" id="GO:0016887">
    <property type="term" value="F:ATP hydrolysis activity"/>
    <property type="evidence" value="ECO:0007669"/>
    <property type="project" value="InterPro"/>
</dbReference>
<evidence type="ECO:0000256" key="4">
    <source>
        <dbReference type="ARBA" id="ARBA00022741"/>
    </source>
</evidence>
<organism evidence="7 8">
    <name type="scientific">Pseudoalteromonas rubra</name>
    <dbReference type="NCBI Taxonomy" id="43658"/>
    <lineage>
        <taxon>Bacteria</taxon>
        <taxon>Pseudomonadati</taxon>
        <taxon>Pseudomonadota</taxon>
        <taxon>Gammaproteobacteria</taxon>
        <taxon>Alteromonadales</taxon>
        <taxon>Pseudoalteromonadaceae</taxon>
        <taxon>Pseudoalteromonas</taxon>
    </lineage>
</organism>
<sequence length="304" mass="33676">MAVLEVEKISKRFASHEVVKGVSFKVEPGEIFAFLGPNGAGKTTTIKMITGLIVPDGGTVLIDGKDTKSDSRALEQLGSVLEGNRNLYWRLTAFENLVYFNVHKGTSLKQARQVADQLLERFGLSDKRNTLVQHLSRGMQQKLSIAIAVAHNPKLLLLDEPTLGLDVNANIDVIQLMQELRDEGVAIVLTTHQLDVAQKLADRVAIIDKGNIIKESGKDALIQEFIQDDYIIELTELISQEVADSITQQFDAVVTDRSIRFSGGSAVLFQLIEHLKPLEIKMVQRLELDLTQIFLQLTGHAIDV</sequence>
<keyword evidence="5" id="KW-0067">ATP-binding</keyword>
<dbReference type="InterPro" id="IPR027417">
    <property type="entry name" value="P-loop_NTPase"/>
</dbReference>
<dbReference type="PANTHER" id="PTHR42711:SF5">
    <property type="entry name" value="ABC TRANSPORTER ATP-BINDING PROTEIN NATA"/>
    <property type="match status" value="1"/>
</dbReference>
<comment type="caution">
    <text evidence="7">The sequence shown here is derived from an EMBL/GenBank/DDBJ whole genome shotgun (WGS) entry which is preliminary data.</text>
</comment>
<keyword evidence="2" id="KW-0813">Transport</keyword>
<dbReference type="PROSITE" id="PS50893">
    <property type="entry name" value="ABC_TRANSPORTER_2"/>
    <property type="match status" value="1"/>
</dbReference>
<dbReference type="SUPFAM" id="SSF52540">
    <property type="entry name" value="P-loop containing nucleoside triphosphate hydrolases"/>
    <property type="match status" value="1"/>
</dbReference>
<dbReference type="InterPro" id="IPR003593">
    <property type="entry name" value="AAA+_ATPase"/>
</dbReference>
<evidence type="ECO:0000256" key="5">
    <source>
        <dbReference type="ARBA" id="ARBA00022840"/>
    </source>
</evidence>
<dbReference type="EMBL" id="LFZX01000120">
    <property type="protein sequence ID" value="KNC66762.1"/>
    <property type="molecule type" value="Genomic_DNA"/>
</dbReference>
<evidence type="ECO:0000313" key="7">
    <source>
        <dbReference type="EMBL" id="KNC66762.1"/>
    </source>
</evidence>